<protein>
    <submittedName>
        <fullName evidence="2">Uncharacterized protein</fullName>
    </submittedName>
</protein>
<proteinExistence type="predicted"/>
<name>A0A5J4ZUD0_9ASTE</name>
<dbReference type="EMBL" id="CM018048">
    <property type="protein sequence ID" value="KAA8521278.1"/>
    <property type="molecule type" value="Genomic_DNA"/>
</dbReference>
<gene>
    <name evidence="2" type="ORF">F0562_011976</name>
</gene>
<feature type="region of interest" description="Disordered" evidence="1">
    <location>
        <begin position="17"/>
        <end position="36"/>
    </location>
</feature>
<accession>A0A5J4ZUD0</accession>
<evidence type="ECO:0000313" key="3">
    <source>
        <dbReference type="Proteomes" id="UP000325577"/>
    </source>
</evidence>
<dbReference type="OrthoDB" id="1660894at2759"/>
<feature type="compositionally biased region" description="Polar residues" evidence="1">
    <location>
        <begin position="112"/>
        <end position="123"/>
    </location>
</feature>
<feature type="region of interest" description="Disordered" evidence="1">
    <location>
        <begin position="94"/>
        <end position="123"/>
    </location>
</feature>
<dbReference type="Proteomes" id="UP000325577">
    <property type="component" value="Linkage Group LG5"/>
</dbReference>
<keyword evidence="3" id="KW-1185">Reference proteome</keyword>
<sequence length="123" mass="13165">MSDKGLKSCSQKQFLPSMQSTEIMEESGKAPESDCTGDVTGELRALLAILDDDCGDDFSPMNRIKEELVEEVMQELWKEISCCYGGMNSPLPPSSFPASSSSVGGDYKTCGPSFSDSSRTGTG</sequence>
<reference evidence="2 3" key="1">
    <citation type="submission" date="2019-09" db="EMBL/GenBank/DDBJ databases">
        <title>A chromosome-level genome assembly of the Chinese tupelo Nyssa sinensis.</title>
        <authorList>
            <person name="Yang X."/>
            <person name="Kang M."/>
            <person name="Yang Y."/>
            <person name="Xiong H."/>
            <person name="Wang M."/>
            <person name="Zhang Z."/>
            <person name="Wang Z."/>
            <person name="Wu H."/>
            <person name="Ma T."/>
            <person name="Liu J."/>
            <person name="Xi Z."/>
        </authorList>
    </citation>
    <scope>NUCLEOTIDE SEQUENCE [LARGE SCALE GENOMIC DNA]</scope>
    <source>
        <strain evidence="2">J267</strain>
        <tissue evidence="2">Leaf</tissue>
    </source>
</reference>
<evidence type="ECO:0000313" key="2">
    <source>
        <dbReference type="EMBL" id="KAA8521278.1"/>
    </source>
</evidence>
<evidence type="ECO:0000256" key="1">
    <source>
        <dbReference type="SAM" id="MobiDB-lite"/>
    </source>
</evidence>
<organism evidence="2 3">
    <name type="scientific">Nyssa sinensis</name>
    <dbReference type="NCBI Taxonomy" id="561372"/>
    <lineage>
        <taxon>Eukaryota</taxon>
        <taxon>Viridiplantae</taxon>
        <taxon>Streptophyta</taxon>
        <taxon>Embryophyta</taxon>
        <taxon>Tracheophyta</taxon>
        <taxon>Spermatophyta</taxon>
        <taxon>Magnoliopsida</taxon>
        <taxon>eudicotyledons</taxon>
        <taxon>Gunneridae</taxon>
        <taxon>Pentapetalae</taxon>
        <taxon>asterids</taxon>
        <taxon>Cornales</taxon>
        <taxon>Nyssaceae</taxon>
        <taxon>Nyssa</taxon>
    </lineage>
</organism>
<dbReference type="AlphaFoldDB" id="A0A5J4ZUD0"/>